<sequence>MVALYHRASGQTHVVASPVPEILEALHPDPLTLDALLAQLSGRFDIGDADVRALEARVEELVAAGLVEAL</sequence>
<dbReference type="AlphaFoldDB" id="A0A8T4IHH6"/>
<gene>
    <name evidence="1" type="ORF">J7S20_15760</name>
</gene>
<protein>
    <submittedName>
        <fullName evidence="1">HPr-rel-A system PqqD family peptide chaperone</fullName>
    </submittedName>
</protein>
<proteinExistence type="predicted"/>
<evidence type="ECO:0000313" key="1">
    <source>
        <dbReference type="EMBL" id="MBR0553961.1"/>
    </source>
</evidence>
<reference evidence="1" key="1">
    <citation type="submission" date="2021-04" db="EMBL/GenBank/DDBJ databases">
        <title>Ouciella asimina sp. nov., isolated from the surface seawater in the hydrothermal field of Okinawa Trough.</title>
        <authorList>
            <person name="Shuang W."/>
        </authorList>
    </citation>
    <scope>NUCLEOTIDE SEQUENCE</scope>
    <source>
        <strain evidence="1">LXI357</strain>
    </source>
</reference>
<dbReference type="InterPro" id="IPR027599">
    <property type="entry name" value="PqqD-rel_X"/>
</dbReference>
<dbReference type="EMBL" id="JAGRQC010000006">
    <property type="protein sequence ID" value="MBR0553961.1"/>
    <property type="molecule type" value="Genomic_DNA"/>
</dbReference>
<dbReference type="NCBIfam" id="TIGR04353">
    <property type="entry name" value="PqqD_rel_X"/>
    <property type="match status" value="1"/>
</dbReference>
<organism evidence="1 2">
    <name type="scientific">Stakelama marina</name>
    <dbReference type="NCBI Taxonomy" id="2826939"/>
    <lineage>
        <taxon>Bacteria</taxon>
        <taxon>Pseudomonadati</taxon>
        <taxon>Pseudomonadota</taxon>
        <taxon>Alphaproteobacteria</taxon>
        <taxon>Sphingomonadales</taxon>
        <taxon>Sphingomonadaceae</taxon>
        <taxon>Stakelama</taxon>
    </lineage>
</organism>
<evidence type="ECO:0000313" key="2">
    <source>
        <dbReference type="Proteomes" id="UP000676996"/>
    </source>
</evidence>
<dbReference type="Proteomes" id="UP000676996">
    <property type="component" value="Unassembled WGS sequence"/>
</dbReference>
<keyword evidence="2" id="KW-1185">Reference proteome</keyword>
<comment type="caution">
    <text evidence="1">The sequence shown here is derived from an EMBL/GenBank/DDBJ whole genome shotgun (WGS) entry which is preliminary data.</text>
</comment>
<accession>A0A8T4IHH6</accession>
<name>A0A8T4IHH6_9SPHN</name>